<organism evidence="2">
    <name type="scientific">marine sediment metagenome</name>
    <dbReference type="NCBI Taxonomy" id="412755"/>
    <lineage>
        <taxon>unclassified sequences</taxon>
        <taxon>metagenomes</taxon>
        <taxon>ecological metagenomes</taxon>
    </lineage>
</organism>
<comment type="caution">
    <text evidence="2">The sequence shown here is derived from an EMBL/GenBank/DDBJ whole genome shotgun (WGS) entry which is preliminary data.</text>
</comment>
<evidence type="ECO:0000256" key="1">
    <source>
        <dbReference type="SAM" id="Coils"/>
    </source>
</evidence>
<accession>X0SWA9</accession>
<reference evidence="2" key="1">
    <citation type="journal article" date="2014" name="Front. Microbiol.">
        <title>High frequency of phylogenetically diverse reductive dehalogenase-homologous genes in deep subseafloor sedimentary metagenomes.</title>
        <authorList>
            <person name="Kawai M."/>
            <person name="Futagami T."/>
            <person name="Toyoda A."/>
            <person name="Takaki Y."/>
            <person name="Nishi S."/>
            <person name="Hori S."/>
            <person name="Arai W."/>
            <person name="Tsubouchi T."/>
            <person name="Morono Y."/>
            <person name="Uchiyama I."/>
            <person name="Ito T."/>
            <person name="Fujiyama A."/>
            <person name="Inagaki F."/>
            <person name="Takami H."/>
        </authorList>
    </citation>
    <scope>NUCLEOTIDE SEQUENCE</scope>
    <source>
        <strain evidence="2">Expedition CK06-06</strain>
    </source>
</reference>
<proteinExistence type="predicted"/>
<keyword evidence="1" id="KW-0175">Coiled coil</keyword>
<gene>
    <name evidence="2" type="ORF">S01H1_01351</name>
</gene>
<dbReference type="EMBL" id="BARS01000574">
    <property type="protein sequence ID" value="GAF79431.1"/>
    <property type="molecule type" value="Genomic_DNA"/>
</dbReference>
<feature type="coiled-coil region" evidence="1">
    <location>
        <begin position="22"/>
        <end position="49"/>
    </location>
</feature>
<name>X0SWA9_9ZZZZ</name>
<dbReference type="AlphaFoldDB" id="X0SWA9"/>
<protein>
    <submittedName>
        <fullName evidence="2">Uncharacterized protein</fullName>
    </submittedName>
</protein>
<sequence>MNNDTLRNNEKEEIERLKELTYTEINERINELKTKLNNSENELNNLRLGDVSGTVWVVQDTMSGMIAGVFDSQIKAIKYTDKSKGMAIINMEVI</sequence>
<evidence type="ECO:0000313" key="2">
    <source>
        <dbReference type="EMBL" id="GAF79431.1"/>
    </source>
</evidence>